<feature type="domain" description="O-methyltransferase C-terminal" evidence="4">
    <location>
        <begin position="201"/>
        <end position="399"/>
    </location>
</feature>
<dbReference type="Proteomes" id="UP000286045">
    <property type="component" value="Unassembled WGS sequence"/>
</dbReference>
<dbReference type="EMBL" id="RYZI01000235">
    <property type="protein sequence ID" value="RWA07804.1"/>
    <property type="molecule type" value="Genomic_DNA"/>
</dbReference>
<evidence type="ECO:0000313" key="5">
    <source>
        <dbReference type="EMBL" id="RWA07804.1"/>
    </source>
</evidence>
<evidence type="ECO:0000256" key="2">
    <source>
        <dbReference type="ARBA" id="ARBA00022679"/>
    </source>
</evidence>
<keyword evidence="1" id="KW-0489">Methyltransferase</keyword>
<keyword evidence="6" id="KW-1185">Reference proteome</keyword>
<dbReference type="InterPro" id="IPR001077">
    <property type="entry name" value="COMT_C"/>
</dbReference>
<evidence type="ECO:0000313" key="6">
    <source>
        <dbReference type="Proteomes" id="UP000286045"/>
    </source>
</evidence>
<protein>
    <recommendedName>
        <fullName evidence="4">O-methyltransferase C-terminal domain-containing protein</fullName>
    </recommendedName>
</protein>
<accession>A0A439D028</accession>
<dbReference type="InterPro" id="IPR036388">
    <property type="entry name" value="WH-like_DNA-bd_sf"/>
</dbReference>
<organism evidence="5 6">
    <name type="scientific">Xylaria grammica</name>
    <dbReference type="NCBI Taxonomy" id="363999"/>
    <lineage>
        <taxon>Eukaryota</taxon>
        <taxon>Fungi</taxon>
        <taxon>Dikarya</taxon>
        <taxon>Ascomycota</taxon>
        <taxon>Pezizomycotina</taxon>
        <taxon>Sordariomycetes</taxon>
        <taxon>Xylariomycetidae</taxon>
        <taxon>Xylariales</taxon>
        <taxon>Xylariaceae</taxon>
        <taxon>Xylaria</taxon>
    </lineage>
</organism>
<evidence type="ECO:0000259" key="4">
    <source>
        <dbReference type="Pfam" id="PF00891"/>
    </source>
</evidence>
<dbReference type="PANTHER" id="PTHR43712">
    <property type="entry name" value="PUTATIVE (AFU_ORTHOLOGUE AFUA_4G14580)-RELATED"/>
    <property type="match status" value="1"/>
</dbReference>
<dbReference type="PANTHER" id="PTHR43712:SF5">
    <property type="entry name" value="O-METHYLTRANSFERASE ASQN-RELATED"/>
    <property type="match status" value="1"/>
</dbReference>
<dbReference type="SUPFAM" id="SSF46785">
    <property type="entry name" value="Winged helix' DNA-binding domain"/>
    <property type="match status" value="1"/>
</dbReference>
<dbReference type="GO" id="GO:0032259">
    <property type="term" value="P:methylation"/>
    <property type="evidence" value="ECO:0007669"/>
    <property type="project" value="UniProtKB-KW"/>
</dbReference>
<dbReference type="InterPro" id="IPR016461">
    <property type="entry name" value="COMT-like"/>
</dbReference>
<gene>
    <name evidence="5" type="ORF">EKO27_g7289</name>
</gene>
<evidence type="ECO:0000256" key="3">
    <source>
        <dbReference type="ARBA" id="ARBA00022691"/>
    </source>
</evidence>
<keyword evidence="3" id="KW-0949">S-adenosyl-L-methionine</keyword>
<name>A0A439D028_9PEZI</name>
<dbReference type="AlphaFoldDB" id="A0A439D028"/>
<dbReference type="Gene3D" id="1.10.10.10">
    <property type="entry name" value="Winged helix-like DNA-binding domain superfamily/Winged helix DNA-binding domain"/>
    <property type="match status" value="1"/>
</dbReference>
<evidence type="ECO:0000256" key="1">
    <source>
        <dbReference type="ARBA" id="ARBA00022603"/>
    </source>
</evidence>
<proteinExistence type="predicted"/>
<dbReference type="InterPro" id="IPR036390">
    <property type="entry name" value="WH_DNA-bd_sf"/>
</dbReference>
<comment type="caution">
    <text evidence="5">The sequence shown here is derived from an EMBL/GenBank/DDBJ whole genome shotgun (WGS) entry which is preliminary data.</text>
</comment>
<keyword evidence="2" id="KW-0808">Transferase</keyword>
<dbReference type="PROSITE" id="PS51683">
    <property type="entry name" value="SAM_OMT_II"/>
    <property type="match status" value="1"/>
</dbReference>
<dbReference type="Pfam" id="PF00891">
    <property type="entry name" value="Methyltransf_2"/>
    <property type="match status" value="1"/>
</dbReference>
<dbReference type="SUPFAM" id="SSF53335">
    <property type="entry name" value="S-adenosyl-L-methionine-dependent methyltransferases"/>
    <property type="match status" value="1"/>
</dbReference>
<dbReference type="Gene3D" id="3.40.50.150">
    <property type="entry name" value="Vaccinia Virus protein VP39"/>
    <property type="match status" value="1"/>
</dbReference>
<dbReference type="GO" id="GO:0008171">
    <property type="term" value="F:O-methyltransferase activity"/>
    <property type="evidence" value="ECO:0007669"/>
    <property type="project" value="InterPro"/>
</dbReference>
<sequence length="426" mass="46225">MMTARSLEQLSSIVSRNAAALSRKLEAQSISSPTVRDIHSPNLGDIDSTAATELANAARELQALVQSPGEQLNLLAFAYYDTISIGILLEFNIPELVPLEGGIALSELAEKVGLLEDKLARIVRYAITNFVFHEPEPNYIKHTPLSAALARDPRFATFLRLSMVDLAPIAVALPRALLKWPQTESITECAVNAAFDTDEPFFAWLSRDATRQARFDQGLAGFSGAVAGRSSNVDIAAYPWGTALPPNALVVDVGGGSGHVSKALAEAFPSFRIVVQDRPEVIEATREASTSGPGNVSYEAHNFRDPQPVIGADAYFLRQVIHNLADKEAVTILQALLPAMKPGARVLISEYAVPTPADLGRSGQLLEAKMVREMDLQMMALLNAKERTRDEFAALFAAADARLRFNAAYQVAEDPKVCIFEAIWDP</sequence>
<dbReference type="InterPro" id="IPR029063">
    <property type="entry name" value="SAM-dependent_MTases_sf"/>
</dbReference>
<reference evidence="5 6" key="1">
    <citation type="submission" date="2018-12" db="EMBL/GenBank/DDBJ databases">
        <title>Draft genome sequence of Xylaria grammica IHI A82.</title>
        <authorList>
            <person name="Buettner E."/>
            <person name="Kellner H."/>
        </authorList>
    </citation>
    <scope>NUCLEOTIDE SEQUENCE [LARGE SCALE GENOMIC DNA]</scope>
    <source>
        <strain evidence="5 6">IHI A82</strain>
    </source>
</reference>